<name>A0ABU9BNR9_9BURK</name>
<keyword evidence="5" id="KW-1185">Reference proteome</keyword>
<evidence type="ECO:0000313" key="5">
    <source>
        <dbReference type="Proteomes" id="UP001371218"/>
    </source>
</evidence>
<dbReference type="PANTHER" id="PTHR32060:SF30">
    <property type="entry name" value="CARBOXY-TERMINAL PROCESSING PROTEASE CTPA"/>
    <property type="match status" value="1"/>
</dbReference>
<protein>
    <submittedName>
        <fullName evidence="4">S41 family peptidase</fullName>
    </submittedName>
</protein>
<evidence type="ECO:0000313" key="4">
    <source>
        <dbReference type="EMBL" id="MEK8031600.1"/>
    </source>
</evidence>
<feature type="chain" id="PRO_5047338996" evidence="2">
    <location>
        <begin position="29"/>
        <end position="807"/>
    </location>
</feature>
<feature type="domain" description="PDZ" evidence="3">
    <location>
        <begin position="105"/>
        <end position="171"/>
    </location>
</feature>
<dbReference type="Gene3D" id="3.90.226.10">
    <property type="entry name" value="2-enoyl-CoA Hydratase, Chain A, domain 1"/>
    <property type="match status" value="1"/>
</dbReference>
<dbReference type="InterPro" id="IPR029045">
    <property type="entry name" value="ClpP/crotonase-like_dom_sf"/>
</dbReference>
<feature type="region of interest" description="Disordered" evidence="1">
    <location>
        <begin position="482"/>
        <end position="505"/>
    </location>
</feature>
<reference evidence="4 5" key="1">
    <citation type="submission" date="2024-04" db="EMBL/GenBank/DDBJ databases">
        <title>Novel species of the genus Ideonella isolated from streams.</title>
        <authorList>
            <person name="Lu H."/>
        </authorList>
    </citation>
    <scope>NUCLEOTIDE SEQUENCE [LARGE SCALE GENOMIC DNA]</scope>
    <source>
        <strain evidence="4 5">DXS29W</strain>
    </source>
</reference>
<accession>A0ABU9BNR9</accession>
<dbReference type="Gene3D" id="2.30.42.10">
    <property type="match status" value="1"/>
</dbReference>
<dbReference type="SMART" id="SM00228">
    <property type="entry name" value="PDZ"/>
    <property type="match status" value="1"/>
</dbReference>
<dbReference type="Pfam" id="PF03572">
    <property type="entry name" value="Peptidase_S41"/>
    <property type="match status" value="1"/>
</dbReference>
<dbReference type="PANTHER" id="PTHR32060">
    <property type="entry name" value="TAIL-SPECIFIC PROTEASE"/>
    <property type="match status" value="1"/>
</dbReference>
<dbReference type="Gene3D" id="3.30.750.44">
    <property type="match status" value="1"/>
</dbReference>
<dbReference type="SUPFAM" id="SSF52096">
    <property type="entry name" value="ClpP/crotonase"/>
    <property type="match status" value="1"/>
</dbReference>
<dbReference type="Proteomes" id="UP001371218">
    <property type="component" value="Unassembled WGS sequence"/>
</dbReference>
<sequence>MRTNTLRAPVLPRVLAGLVAGVSVAAIAAAVDRETFEQHAPVSNGLHHLRYFGGMGMVPAPQEPSAEDRCWQAVLPDEGLTDANVDRCLQAAVKVYGDGAVFRRESVFPRDQRPAGVGIVVKLDEGRLALTDVVPGAPGERAGLQPGDLITAIDGRSVAGQTLDALVGQLRGQPDTSVRLGVAPAQGAPREVSVTRQLSARGPVYAVPLEGAFYLRVDSYTDQLVQRASELLAQAEQAGTLRGALVVDLRGNTGGTAQWIVNLAQLLAPGASPALYTVGARPVGATVPDGAGHWRLGDATRSSLERAQQRLADLPLVVLVDKDTGSGSEWLAETWRQQVGAVLVGQPSSAVAQVRQAFDAFEGARFEVPVGVIHAGGGLPVHGHGVQPHVAMPAEPVRLGRPPSWLQAWLRDGLPAALRARQAAVEAAPPIELTPSASWACEGPMRVPLAPSSVVGAGASERVELSVSTDLYRWDLSIASSEGADDARRAEEKAAMQRRATDVRQSVQRHIQELERTLKAQEKAAGQNPRRPPPAGRDAAAGVRAMLQSRQRLLPQLGVFELSVESPSGPVPALLEIDDARVTLAWWLQGREHVLNRMLREDVPAGLRAWVEQRLAKLVPLTGGAAPTDAASENALCLPGYRWVLDGSEHQVTWRQSLEQSTRERRRLWSMSTEFNLPPAGPQPPAMASLAVQEDDNWLLEQVYDGDRCGNGPLLGVDLRRTTVAGQPGVLLVRRSRQDARASGAAPVQACRELRAIRRLPWGASGMPWRAELTLRDTDEAALDALQSQWLNALGQARLPDAWMQAR</sequence>
<dbReference type="CDD" id="cd06782">
    <property type="entry name" value="cpPDZ_CPP-like"/>
    <property type="match status" value="1"/>
</dbReference>
<keyword evidence="2" id="KW-0732">Signal</keyword>
<dbReference type="SUPFAM" id="SSF50156">
    <property type="entry name" value="PDZ domain-like"/>
    <property type="match status" value="1"/>
</dbReference>
<dbReference type="InterPro" id="IPR001478">
    <property type="entry name" value="PDZ"/>
</dbReference>
<evidence type="ECO:0000259" key="3">
    <source>
        <dbReference type="PROSITE" id="PS50106"/>
    </source>
</evidence>
<gene>
    <name evidence="4" type="ORF">AACH06_12295</name>
</gene>
<dbReference type="InterPro" id="IPR036034">
    <property type="entry name" value="PDZ_sf"/>
</dbReference>
<proteinExistence type="predicted"/>
<dbReference type="SMART" id="SM00245">
    <property type="entry name" value="TSPc"/>
    <property type="match status" value="1"/>
</dbReference>
<comment type="caution">
    <text evidence="4">The sequence shown here is derived from an EMBL/GenBank/DDBJ whole genome shotgun (WGS) entry which is preliminary data.</text>
</comment>
<dbReference type="Pfam" id="PF17820">
    <property type="entry name" value="PDZ_6"/>
    <property type="match status" value="1"/>
</dbReference>
<evidence type="ECO:0000256" key="1">
    <source>
        <dbReference type="SAM" id="MobiDB-lite"/>
    </source>
</evidence>
<feature type="signal peptide" evidence="2">
    <location>
        <begin position="1"/>
        <end position="28"/>
    </location>
</feature>
<dbReference type="InterPro" id="IPR041489">
    <property type="entry name" value="PDZ_6"/>
</dbReference>
<dbReference type="EMBL" id="JBBUTG010000006">
    <property type="protein sequence ID" value="MEK8031600.1"/>
    <property type="molecule type" value="Genomic_DNA"/>
</dbReference>
<dbReference type="PROSITE" id="PS50106">
    <property type="entry name" value="PDZ"/>
    <property type="match status" value="1"/>
</dbReference>
<dbReference type="InterPro" id="IPR005151">
    <property type="entry name" value="Tail-specific_protease"/>
</dbReference>
<organism evidence="4 5">
    <name type="scientific">Ideonella lacteola</name>
    <dbReference type="NCBI Taxonomy" id="2984193"/>
    <lineage>
        <taxon>Bacteria</taxon>
        <taxon>Pseudomonadati</taxon>
        <taxon>Pseudomonadota</taxon>
        <taxon>Betaproteobacteria</taxon>
        <taxon>Burkholderiales</taxon>
        <taxon>Sphaerotilaceae</taxon>
        <taxon>Ideonella</taxon>
    </lineage>
</organism>
<feature type="compositionally biased region" description="Basic and acidic residues" evidence="1">
    <location>
        <begin position="485"/>
        <end position="502"/>
    </location>
</feature>
<dbReference type="RefSeq" id="WP_341425989.1">
    <property type="nucleotide sequence ID" value="NZ_JBBUTG010000006.1"/>
</dbReference>
<evidence type="ECO:0000256" key="2">
    <source>
        <dbReference type="SAM" id="SignalP"/>
    </source>
</evidence>